<accession>A0A2P8FVR8</accession>
<dbReference type="RefSeq" id="WP_106597633.1">
    <property type="nucleotide sequence ID" value="NZ_PYAS01000011.1"/>
</dbReference>
<gene>
    <name evidence="2" type="ORF">CLV60_111187</name>
</gene>
<dbReference type="OrthoDB" id="677920at2"/>
<reference evidence="2 3" key="1">
    <citation type="submission" date="2018-03" db="EMBL/GenBank/DDBJ databases">
        <title>Genomic Encyclopedia of Archaeal and Bacterial Type Strains, Phase II (KMG-II): from individual species to whole genera.</title>
        <authorList>
            <person name="Goeker M."/>
        </authorList>
    </citation>
    <scope>NUCLEOTIDE SEQUENCE [LARGE SCALE GENOMIC DNA]</scope>
    <source>
        <strain evidence="2 3">DSM 29057</strain>
    </source>
</reference>
<dbReference type="AlphaFoldDB" id="A0A2P8FVR8"/>
<dbReference type="GO" id="GO:0046872">
    <property type="term" value="F:metal ion binding"/>
    <property type="evidence" value="ECO:0007669"/>
    <property type="project" value="InterPro"/>
</dbReference>
<dbReference type="PROSITE" id="PS50846">
    <property type="entry name" value="HMA_2"/>
    <property type="match status" value="1"/>
</dbReference>
<evidence type="ECO:0000259" key="1">
    <source>
        <dbReference type="PROSITE" id="PS50846"/>
    </source>
</evidence>
<name>A0A2P8FVR8_9BACT</name>
<keyword evidence="3" id="KW-1185">Reference proteome</keyword>
<dbReference type="InterPro" id="IPR006121">
    <property type="entry name" value="HMA_dom"/>
</dbReference>
<dbReference type="SUPFAM" id="SSF55008">
    <property type="entry name" value="HMA, heavy metal-associated domain"/>
    <property type="match status" value="1"/>
</dbReference>
<evidence type="ECO:0000313" key="2">
    <source>
        <dbReference type="EMBL" id="PSL25735.1"/>
    </source>
</evidence>
<dbReference type="Gene3D" id="3.30.70.100">
    <property type="match status" value="1"/>
</dbReference>
<proteinExistence type="predicted"/>
<organism evidence="2 3">
    <name type="scientific">Dyadobacter jiangsuensis</name>
    <dbReference type="NCBI Taxonomy" id="1591085"/>
    <lineage>
        <taxon>Bacteria</taxon>
        <taxon>Pseudomonadati</taxon>
        <taxon>Bacteroidota</taxon>
        <taxon>Cytophagia</taxon>
        <taxon>Cytophagales</taxon>
        <taxon>Spirosomataceae</taxon>
        <taxon>Dyadobacter</taxon>
    </lineage>
</organism>
<comment type="caution">
    <text evidence="2">The sequence shown here is derived from an EMBL/GenBank/DDBJ whole genome shotgun (WGS) entry which is preliminary data.</text>
</comment>
<evidence type="ECO:0000313" key="3">
    <source>
        <dbReference type="Proteomes" id="UP000241964"/>
    </source>
</evidence>
<dbReference type="Proteomes" id="UP000241964">
    <property type="component" value="Unassembled WGS sequence"/>
</dbReference>
<dbReference type="EMBL" id="PYAS01000011">
    <property type="protein sequence ID" value="PSL25735.1"/>
    <property type="molecule type" value="Genomic_DNA"/>
</dbReference>
<protein>
    <submittedName>
        <fullName evidence="2">Copper chaperone CopZ</fullName>
    </submittedName>
</protein>
<sequence>METLQFKTNIKCGGCVAGVTPFLNGDENVETWTVDLESPDRVLKVETSHSPEEIQELIKKAGYVAEEIA</sequence>
<dbReference type="InterPro" id="IPR036163">
    <property type="entry name" value="HMA_dom_sf"/>
</dbReference>
<dbReference type="CDD" id="cd00371">
    <property type="entry name" value="HMA"/>
    <property type="match status" value="1"/>
</dbReference>
<feature type="domain" description="HMA" evidence="1">
    <location>
        <begin position="1"/>
        <end position="66"/>
    </location>
</feature>